<proteinExistence type="predicted"/>
<feature type="compositionally biased region" description="Low complexity" evidence="1">
    <location>
        <begin position="70"/>
        <end position="87"/>
    </location>
</feature>
<dbReference type="Proteomes" id="UP000299102">
    <property type="component" value="Unassembled WGS sequence"/>
</dbReference>
<organism evidence="2 3">
    <name type="scientific">Eumeta variegata</name>
    <name type="common">Bagworm moth</name>
    <name type="synonym">Eumeta japonica</name>
    <dbReference type="NCBI Taxonomy" id="151549"/>
    <lineage>
        <taxon>Eukaryota</taxon>
        <taxon>Metazoa</taxon>
        <taxon>Ecdysozoa</taxon>
        <taxon>Arthropoda</taxon>
        <taxon>Hexapoda</taxon>
        <taxon>Insecta</taxon>
        <taxon>Pterygota</taxon>
        <taxon>Neoptera</taxon>
        <taxon>Endopterygota</taxon>
        <taxon>Lepidoptera</taxon>
        <taxon>Glossata</taxon>
        <taxon>Ditrysia</taxon>
        <taxon>Tineoidea</taxon>
        <taxon>Psychidae</taxon>
        <taxon>Oiketicinae</taxon>
        <taxon>Eumeta</taxon>
    </lineage>
</organism>
<accession>A0A4C1TF94</accession>
<comment type="caution">
    <text evidence="2">The sequence shown here is derived from an EMBL/GenBank/DDBJ whole genome shotgun (WGS) entry which is preliminary data.</text>
</comment>
<feature type="region of interest" description="Disordered" evidence="1">
    <location>
        <begin position="66"/>
        <end position="94"/>
    </location>
</feature>
<evidence type="ECO:0000313" key="3">
    <source>
        <dbReference type="Proteomes" id="UP000299102"/>
    </source>
</evidence>
<keyword evidence="3" id="KW-1185">Reference proteome</keyword>
<evidence type="ECO:0000313" key="2">
    <source>
        <dbReference type="EMBL" id="GBP12250.1"/>
    </source>
</evidence>
<name>A0A4C1TF94_EUMVA</name>
<reference evidence="2 3" key="1">
    <citation type="journal article" date="2019" name="Commun. Biol.">
        <title>The bagworm genome reveals a unique fibroin gene that provides high tensile strength.</title>
        <authorList>
            <person name="Kono N."/>
            <person name="Nakamura H."/>
            <person name="Ohtoshi R."/>
            <person name="Tomita M."/>
            <person name="Numata K."/>
            <person name="Arakawa K."/>
        </authorList>
    </citation>
    <scope>NUCLEOTIDE SEQUENCE [LARGE SCALE GENOMIC DNA]</scope>
</reference>
<dbReference type="AlphaFoldDB" id="A0A4C1TF94"/>
<dbReference type="EMBL" id="BGZK01000050">
    <property type="protein sequence ID" value="GBP12250.1"/>
    <property type="molecule type" value="Genomic_DNA"/>
</dbReference>
<gene>
    <name evidence="2" type="ORF">EVAR_6419_1</name>
</gene>
<protein>
    <submittedName>
        <fullName evidence="2">Uncharacterized protein</fullName>
    </submittedName>
</protein>
<evidence type="ECO:0000256" key="1">
    <source>
        <dbReference type="SAM" id="MobiDB-lite"/>
    </source>
</evidence>
<sequence length="94" mass="10324">MEIEKKYDLAQHAFVTLTHGPSRKDRYLHTFGFSGFNFPCLNGSVQPVKHHTLTEYGHKVTASTVASRPISESSGGSLIPSSSSSPLHRSDPLR</sequence>